<comment type="similarity">
    <text evidence="1">Belongs to the LysR transcriptional regulatory family.</text>
</comment>
<feature type="domain" description="HTH lysR-type" evidence="5">
    <location>
        <begin position="1"/>
        <end position="58"/>
    </location>
</feature>
<accession>A0A7W4PIG0</accession>
<dbReference type="PROSITE" id="PS50931">
    <property type="entry name" value="HTH_LYSR"/>
    <property type="match status" value="1"/>
</dbReference>
<dbReference type="Gene3D" id="3.40.190.10">
    <property type="entry name" value="Periplasmic binding protein-like II"/>
    <property type="match status" value="2"/>
</dbReference>
<dbReference type="GO" id="GO:0032993">
    <property type="term" value="C:protein-DNA complex"/>
    <property type="evidence" value="ECO:0007669"/>
    <property type="project" value="TreeGrafter"/>
</dbReference>
<reference evidence="6 7" key="1">
    <citation type="submission" date="2020-04" db="EMBL/GenBank/DDBJ databases">
        <title>Description of novel Gluconacetobacter.</title>
        <authorList>
            <person name="Sombolestani A."/>
        </authorList>
    </citation>
    <scope>NUCLEOTIDE SEQUENCE [LARGE SCALE GENOMIC DNA]</scope>
    <source>
        <strain evidence="6 7">LMG 22058</strain>
    </source>
</reference>
<dbReference type="InterPro" id="IPR000847">
    <property type="entry name" value="LysR_HTH_N"/>
</dbReference>
<evidence type="ECO:0000256" key="2">
    <source>
        <dbReference type="ARBA" id="ARBA00023015"/>
    </source>
</evidence>
<evidence type="ECO:0000256" key="4">
    <source>
        <dbReference type="ARBA" id="ARBA00023163"/>
    </source>
</evidence>
<proteinExistence type="inferred from homology"/>
<evidence type="ECO:0000259" key="5">
    <source>
        <dbReference type="PROSITE" id="PS50931"/>
    </source>
</evidence>
<evidence type="ECO:0000256" key="3">
    <source>
        <dbReference type="ARBA" id="ARBA00023125"/>
    </source>
</evidence>
<gene>
    <name evidence="6" type="ORF">HLH44_14910</name>
</gene>
<dbReference type="SUPFAM" id="SSF46785">
    <property type="entry name" value="Winged helix' DNA-binding domain"/>
    <property type="match status" value="1"/>
</dbReference>
<dbReference type="SUPFAM" id="SSF53850">
    <property type="entry name" value="Periplasmic binding protein-like II"/>
    <property type="match status" value="1"/>
</dbReference>
<dbReference type="InterPro" id="IPR005119">
    <property type="entry name" value="LysR_subst-bd"/>
</dbReference>
<evidence type="ECO:0000313" key="6">
    <source>
        <dbReference type="EMBL" id="MBB2198730.1"/>
    </source>
</evidence>
<keyword evidence="3" id="KW-0238">DNA-binding</keyword>
<dbReference type="Gene3D" id="1.10.10.10">
    <property type="entry name" value="Winged helix-like DNA-binding domain superfamily/Winged helix DNA-binding domain"/>
    <property type="match status" value="1"/>
</dbReference>
<sequence>MQSGDLEYFKLAVEAGSLTRAAMIRGVRVSTFARAIDRLEDELGVTLLERNHTGIRLTAAGSVVFQRISFLLDDLDEVKSLCEILGTGHRGVVRIGSLLPPVGGRFKLVLSAWKRKHPDIRIIFHEMGTRDLRSALFRNRLDVIFFTPYVRSDAIESLPFFNENLVLALPSEHPLGRRRSLTCDEVRNETFLVQDWGRDYSIRDHYTEILGKDVTIETHPAGKQSVFALVSAGYGVTLAVKSQAERGFPGVIFRALRRSDAHLKIHLGWDANRQDAVTGRFVAFIRDLVRQS</sequence>
<protein>
    <submittedName>
        <fullName evidence="6">LysR family transcriptional regulator</fullName>
    </submittedName>
</protein>
<keyword evidence="4" id="KW-0804">Transcription</keyword>
<dbReference type="PANTHER" id="PTHR30346">
    <property type="entry name" value="TRANSCRIPTIONAL DUAL REGULATOR HCAR-RELATED"/>
    <property type="match status" value="1"/>
</dbReference>
<dbReference type="GO" id="GO:0003700">
    <property type="term" value="F:DNA-binding transcription factor activity"/>
    <property type="evidence" value="ECO:0007669"/>
    <property type="project" value="InterPro"/>
</dbReference>
<dbReference type="CDD" id="cd08414">
    <property type="entry name" value="PBP2_LTTR_aromatics_like"/>
    <property type="match status" value="1"/>
</dbReference>
<dbReference type="Pfam" id="PF00126">
    <property type="entry name" value="HTH_1"/>
    <property type="match status" value="1"/>
</dbReference>
<dbReference type="Pfam" id="PF03466">
    <property type="entry name" value="LysR_substrate"/>
    <property type="match status" value="1"/>
</dbReference>
<dbReference type="Proteomes" id="UP000530320">
    <property type="component" value="Unassembled WGS sequence"/>
</dbReference>
<dbReference type="GO" id="GO:0003677">
    <property type="term" value="F:DNA binding"/>
    <property type="evidence" value="ECO:0007669"/>
    <property type="project" value="UniProtKB-KW"/>
</dbReference>
<dbReference type="EMBL" id="JABEQP010000011">
    <property type="protein sequence ID" value="MBB2198730.1"/>
    <property type="molecule type" value="Genomic_DNA"/>
</dbReference>
<dbReference type="PANTHER" id="PTHR30346:SF0">
    <property type="entry name" value="HCA OPERON TRANSCRIPTIONAL ACTIVATOR HCAR"/>
    <property type="match status" value="1"/>
</dbReference>
<name>A0A7W4PIG0_9PROT</name>
<dbReference type="InterPro" id="IPR036390">
    <property type="entry name" value="WH_DNA-bd_sf"/>
</dbReference>
<dbReference type="InterPro" id="IPR036388">
    <property type="entry name" value="WH-like_DNA-bd_sf"/>
</dbReference>
<dbReference type="AlphaFoldDB" id="A0A7W4PIG0"/>
<comment type="caution">
    <text evidence="6">The sequence shown here is derived from an EMBL/GenBank/DDBJ whole genome shotgun (WGS) entry which is preliminary data.</text>
</comment>
<evidence type="ECO:0000313" key="7">
    <source>
        <dbReference type="Proteomes" id="UP000530320"/>
    </source>
</evidence>
<dbReference type="RefSeq" id="WP_183009820.1">
    <property type="nucleotide sequence ID" value="NZ_JABEQP010000011.1"/>
</dbReference>
<evidence type="ECO:0000256" key="1">
    <source>
        <dbReference type="ARBA" id="ARBA00009437"/>
    </source>
</evidence>
<organism evidence="6 7">
    <name type="scientific">Gluconacetobacter dulcium</name>
    <dbReference type="NCBI Taxonomy" id="2729096"/>
    <lineage>
        <taxon>Bacteria</taxon>
        <taxon>Pseudomonadati</taxon>
        <taxon>Pseudomonadota</taxon>
        <taxon>Alphaproteobacteria</taxon>
        <taxon>Acetobacterales</taxon>
        <taxon>Acetobacteraceae</taxon>
        <taxon>Gluconacetobacter</taxon>
    </lineage>
</organism>
<keyword evidence="2" id="KW-0805">Transcription regulation</keyword>